<organism evidence="7 8">
    <name type="scientific">Plasmopara halstedii</name>
    <name type="common">Downy mildew of sunflower</name>
    <dbReference type="NCBI Taxonomy" id="4781"/>
    <lineage>
        <taxon>Eukaryota</taxon>
        <taxon>Sar</taxon>
        <taxon>Stramenopiles</taxon>
        <taxon>Oomycota</taxon>
        <taxon>Peronosporomycetes</taxon>
        <taxon>Peronosporales</taxon>
        <taxon>Peronosporaceae</taxon>
        <taxon>Plasmopara</taxon>
    </lineage>
</organism>
<evidence type="ECO:0000256" key="6">
    <source>
        <dbReference type="SAM" id="Phobius"/>
    </source>
</evidence>
<reference evidence="8" key="1">
    <citation type="submission" date="2014-09" db="EMBL/GenBank/DDBJ databases">
        <authorList>
            <person name="Sharma Rahul"/>
            <person name="Thines Marco"/>
        </authorList>
    </citation>
    <scope>NUCLEOTIDE SEQUENCE [LARGE SCALE GENOMIC DNA]</scope>
</reference>
<dbReference type="RefSeq" id="XP_024580865.1">
    <property type="nucleotide sequence ID" value="XM_024730605.1"/>
</dbReference>
<sequence>MSLGNSLMWEKVALSPLEIQSVQLEHDLLYAQEVAALTASNQQNKYGVDVDVNTGKAAGRLIIEVLEVKGLALDSYAAVKAISGNTQPQVYVSTLVSPLSAFEKTTKKHLRTSPVQIVNYACARLQDKLVYNGAKTKIFSVKVSLNCKAEVIADVILGELELRSADYTDQMPHEKWFDLTAPVTAATSGVIGKLLMRVTLEYSMRERHERQVNLLRQKKREIDDDIELFKTTARLVNAPLKHPAAFGNETARAALYLPGKKFQIHAHHPAAVSVTPLADKTRVITPFGRGVAVSFRPETKMYVVQMDTDAAARSRTIAYLHQNVVSEEPDEPHFRMHTQVLTPYGLGVLKEIRPFDDVLVVKTDYANLYMQRKDVKLPSKEVAEMSTKDLINEAVRFADAGNEKFREAKLQDAVYSYLRSLGFLQRVDQDNATHKEKATIIQTMIRCHLNIGASKLKLNMYADAEIACTNALSILTVLADNREGNVVTWMGRLGMSEQLLFEDWPSKARFRRAQACVKLEKYVDAKQDLLLAVRLNPQDKLCRTLLDKVNKLVDKQKRDEMKAWGGIFDNLEASPSTMKTTTTKAESNSDDKSIFKRKTKKRQHKPSVISKDQIKPWYLTSHVLATVSVVTAGFAALTLLSLKQKNS</sequence>
<evidence type="ECO:0000256" key="4">
    <source>
        <dbReference type="ARBA" id="ARBA00023235"/>
    </source>
</evidence>
<name>A0A0P1ATJ1_PLAHL</name>
<keyword evidence="6" id="KW-0812">Transmembrane</keyword>
<dbReference type="SUPFAM" id="SSF48452">
    <property type="entry name" value="TPR-like"/>
    <property type="match status" value="1"/>
</dbReference>
<keyword evidence="6" id="KW-0472">Membrane</keyword>
<feature type="region of interest" description="Disordered" evidence="5">
    <location>
        <begin position="577"/>
        <end position="606"/>
    </location>
</feature>
<evidence type="ECO:0000256" key="5">
    <source>
        <dbReference type="SAM" id="MobiDB-lite"/>
    </source>
</evidence>
<evidence type="ECO:0000256" key="1">
    <source>
        <dbReference type="ARBA" id="ARBA00000971"/>
    </source>
</evidence>
<feature type="compositionally biased region" description="Basic residues" evidence="5">
    <location>
        <begin position="595"/>
        <end position="605"/>
    </location>
</feature>
<dbReference type="AlphaFoldDB" id="A0A0P1ATJ1"/>
<dbReference type="Proteomes" id="UP000054928">
    <property type="component" value="Unassembled WGS sequence"/>
</dbReference>
<dbReference type="EC" id="5.2.1.8" evidence="2"/>
<dbReference type="GeneID" id="36395911"/>
<evidence type="ECO:0000313" key="8">
    <source>
        <dbReference type="Proteomes" id="UP000054928"/>
    </source>
</evidence>
<keyword evidence="8" id="KW-1185">Reference proteome</keyword>
<dbReference type="STRING" id="4781.A0A0P1ATJ1"/>
<evidence type="ECO:0000313" key="7">
    <source>
        <dbReference type="EMBL" id="CEG44496.1"/>
    </source>
</evidence>
<feature type="transmembrane region" description="Helical" evidence="6">
    <location>
        <begin position="617"/>
        <end position="642"/>
    </location>
</feature>
<evidence type="ECO:0000256" key="3">
    <source>
        <dbReference type="ARBA" id="ARBA00023110"/>
    </source>
</evidence>
<dbReference type="SMART" id="SM00028">
    <property type="entry name" value="TPR"/>
    <property type="match status" value="2"/>
</dbReference>
<protein>
    <recommendedName>
        <fullName evidence="2">peptidylprolyl isomerase</fullName>
        <ecNumber evidence="2">5.2.1.8</ecNumber>
    </recommendedName>
</protein>
<dbReference type="InterPro" id="IPR011990">
    <property type="entry name" value="TPR-like_helical_dom_sf"/>
</dbReference>
<dbReference type="Gene3D" id="1.25.40.10">
    <property type="entry name" value="Tetratricopeptide repeat domain"/>
    <property type="match status" value="1"/>
</dbReference>
<keyword evidence="6" id="KW-1133">Transmembrane helix</keyword>
<dbReference type="PANTHER" id="PTHR46512:SF9">
    <property type="entry name" value="PEPTIDYLPROLYL ISOMERASE"/>
    <property type="match status" value="1"/>
</dbReference>
<keyword evidence="3" id="KW-0697">Rotamase</keyword>
<dbReference type="OMA" id="MIRCHLN"/>
<dbReference type="PANTHER" id="PTHR46512">
    <property type="entry name" value="PEPTIDYLPROLYL ISOMERASE"/>
    <property type="match status" value="1"/>
</dbReference>
<dbReference type="InterPro" id="IPR050754">
    <property type="entry name" value="FKBP4/5/8-like"/>
</dbReference>
<evidence type="ECO:0000256" key="2">
    <source>
        <dbReference type="ARBA" id="ARBA00013194"/>
    </source>
</evidence>
<accession>A0A0P1ATJ1</accession>
<comment type="catalytic activity">
    <reaction evidence="1">
        <text>[protein]-peptidylproline (omega=180) = [protein]-peptidylproline (omega=0)</text>
        <dbReference type="Rhea" id="RHEA:16237"/>
        <dbReference type="Rhea" id="RHEA-COMP:10747"/>
        <dbReference type="Rhea" id="RHEA-COMP:10748"/>
        <dbReference type="ChEBI" id="CHEBI:83833"/>
        <dbReference type="ChEBI" id="CHEBI:83834"/>
        <dbReference type="EC" id="5.2.1.8"/>
    </reaction>
</comment>
<dbReference type="OrthoDB" id="433738at2759"/>
<dbReference type="EMBL" id="CCYD01001204">
    <property type="protein sequence ID" value="CEG44496.1"/>
    <property type="molecule type" value="Genomic_DNA"/>
</dbReference>
<dbReference type="InterPro" id="IPR019734">
    <property type="entry name" value="TPR_rpt"/>
</dbReference>
<dbReference type="GO" id="GO:0003755">
    <property type="term" value="F:peptidyl-prolyl cis-trans isomerase activity"/>
    <property type="evidence" value="ECO:0007669"/>
    <property type="project" value="UniProtKB-EC"/>
</dbReference>
<keyword evidence="4 7" id="KW-0413">Isomerase</keyword>
<feature type="compositionally biased region" description="Polar residues" evidence="5">
    <location>
        <begin position="577"/>
        <end position="586"/>
    </location>
</feature>
<proteinExistence type="predicted"/>